<dbReference type="SUPFAM" id="SSF55120">
    <property type="entry name" value="Pseudouridine synthase"/>
    <property type="match status" value="1"/>
</dbReference>
<dbReference type="InterPro" id="IPR006224">
    <property type="entry name" value="PsdUridine_synth_RluA-like_CS"/>
</dbReference>
<sequence length="454" mass="50316">MMTLDNVPSHLRIRILYSDDDVVVIDKPSDLRSVPGHANPPPPEKAGPRSADAAAAEVVGGGNAIPSDSHRRTAQEAWVKAIQLLSVEDKDTNIAGEAEDAVASAELMHNLGTTADPSCVPRKLDTFIKYCHRNSKRLLPSFPNLHFVRGKDLSNNNMDQCCEQPKQKKSKPDGASSSTLRCISHECYVKIQKEQRLLMNLPKPTEDWESAIGQLRILGFGDYSHCVSSISEHTIGTDAKNKKLYVVHRLDCQTSGIMVVARNQEVASFLCRAWRERESVEKVYLAHVRHWTPYHQHGLSEGTIDLALAPSRTERIKWEVTPVEEGGKECQTFWKVFEDFDKDNNIAKGTSHNNSHNTAKGITLELHPLTGRTHQLRIHCAAVGSGIVGDSLYGDSPIAWVGDSLNTKMDDTQNSGAASSAFITSVKTLRLHAHRLSFPAMTGKKMMFESPKLW</sequence>
<dbReference type="AlphaFoldDB" id="A0ABD3LXW7"/>
<evidence type="ECO:0000256" key="1">
    <source>
        <dbReference type="ARBA" id="ARBA00010876"/>
    </source>
</evidence>
<dbReference type="EMBL" id="JALLBG020000312">
    <property type="protein sequence ID" value="KAL3756313.1"/>
    <property type="molecule type" value="Genomic_DNA"/>
</dbReference>
<feature type="region of interest" description="Disordered" evidence="2">
    <location>
        <begin position="28"/>
        <end position="50"/>
    </location>
</feature>
<keyword evidence="5" id="KW-1185">Reference proteome</keyword>
<dbReference type="Gene3D" id="3.30.2350.10">
    <property type="entry name" value="Pseudouridine synthase"/>
    <property type="match status" value="1"/>
</dbReference>
<name>A0ABD3LXW7_9STRA</name>
<evidence type="ECO:0000259" key="3">
    <source>
        <dbReference type="Pfam" id="PF00849"/>
    </source>
</evidence>
<protein>
    <recommendedName>
        <fullName evidence="3">Pseudouridine synthase RsuA/RluA-like domain-containing protein</fullName>
    </recommendedName>
</protein>
<organism evidence="4 5">
    <name type="scientific">Discostella pseudostelligera</name>
    <dbReference type="NCBI Taxonomy" id="259834"/>
    <lineage>
        <taxon>Eukaryota</taxon>
        <taxon>Sar</taxon>
        <taxon>Stramenopiles</taxon>
        <taxon>Ochrophyta</taxon>
        <taxon>Bacillariophyta</taxon>
        <taxon>Coscinodiscophyceae</taxon>
        <taxon>Thalassiosirophycidae</taxon>
        <taxon>Stephanodiscales</taxon>
        <taxon>Stephanodiscaceae</taxon>
        <taxon>Discostella</taxon>
    </lineage>
</organism>
<dbReference type="PANTHER" id="PTHR21600">
    <property type="entry name" value="MITOCHONDRIAL RNA PSEUDOURIDINE SYNTHASE"/>
    <property type="match status" value="1"/>
</dbReference>
<feature type="region of interest" description="Disordered" evidence="2">
    <location>
        <begin position="158"/>
        <end position="178"/>
    </location>
</feature>
<dbReference type="InterPro" id="IPR006145">
    <property type="entry name" value="PsdUridine_synth_RsuA/RluA"/>
</dbReference>
<evidence type="ECO:0000256" key="2">
    <source>
        <dbReference type="SAM" id="MobiDB-lite"/>
    </source>
</evidence>
<reference evidence="4 5" key="1">
    <citation type="submission" date="2024-10" db="EMBL/GenBank/DDBJ databases">
        <title>Updated reference genomes for cyclostephanoid diatoms.</title>
        <authorList>
            <person name="Roberts W.R."/>
            <person name="Alverson A.J."/>
        </authorList>
    </citation>
    <scope>NUCLEOTIDE SEQUENCE [LARGE SCALE GENOMIC DNA]</scope>
    <source>
        <strain evidence="4 5">AJA232-27</strain>
    </source>
</reference>
<dbReference type="CDD" id="cd02869">
    <property type="entry name" value="PseudoU_synth_RluA_like"/>
    <property type="match status" value="1"/>
</dbReference>
<dbReference type="InterPro" id="IPR020103">
    <property type="entry name" value="PsdUridine_synth_cat_dom_sf"/>
</dbReference>
<evidence type="ECO:0000313" key="4">
    <source>
        <dbReference type="EMBL" id="KAL3756313.1"/>
    </source>
</evidence>
<comment type="caution">
    <text evidence="4">The sequence shown here is derived from an EMBL/GenBank/DDBJ whole genome shotgun (WGS) entry which is preliminary data.</text>
</comment>
<proteinExistence type="inferred from homology"/>
<dbReference type="Pfam" id="PF00849">
    <property type="entry name" value="PseudoU_synth_2"/>
    <property type="match status" value="1"/>
</dbReference>
<dbReference type="Proteomes" id="UP001530293">
    <property type="component" value="Unassembled WGS sequence"/>
</dbReference>
<feature type="domain" description="Pseudouridine synthase RsuA/RluA-like" evidence="3">
    <location>
        <begin position="228"/>
        <end position="382"/>
    </location>
</feature>
<evidence type="ECO:0000313" key="5">
    <source>
        <dbReference type="Proteomes" id="UP001530293"/>
    </source>
</evidence>
<dbReference type="GO" id="GO:0009982">
    <property type="term" value="F:pseudouridine synthase activity"/>
    <property type="evidence" value="ECO:0007669"/>
    <property type="project" value="UniProtKB-ARBA"/>
</dbReference>
<comment type="similarity">
    <text evidence="1">Belongs to the pseudouridine synthase RluA family.</text>
</comment>
<dbReference type="PROSITE" id="PS01129">
    <property type="entry name" value="PSI_RLU"/>
    <property type="match status" value="1"/>
</dbReference>
<dbReference type="PANTHER" id="PTHR21600:SF87">
    <property type="entry name" value="RNA PSEUDOURIDYLATE SYNTHASE DOMAIN-CONTAINING PROTEIN 1"/>
    <property type="match status" value="1"/>
</dbReference>
<gene>
    <name evidence="4" type="ORF">ACHAWU_007264</name>
</gene>
<accession>A0ABD3LXW7</accession>
<dbReference type="InterPro" id="IPR050188">
    <property type="entry name" value="RluA_PseudoU_synthase"/>
</dbReference>